<dbReference type="InterPro" id="IPR022617">
    <property type="entry name" value="Rad60/SUMO-like_dom"/>
</dbReference>
<dbReference type="GO" id="GO:0044389">
    <property type="term" value="F:ubiquitin-like protein ligase binding"/>
    <property type="evidence" value="ECO:0000318"/>
    <property type="project" value="GO_Central"/>
</dbReference>
<dbReference type="GO" id="GO:0031386">
    <property type="term" value="F:protein tag activity"/>
    <property type="evidence" value="ECO:0000318"/>
    <property type="project" value="GO_Central"/>
</dbReference>
<dbReference type="Pfam" id="PF11976">
    <property type="entry name" value="Rad60-SLD"/>
    <property type="match status" value="2"/>
</dbReference>
<dbReference type="eggNOG" id="KOG1769">
    <property type="taxonomic scope" value="Eukaryota"/>
</dbReference>
<evidence type="ECO:0000313" key="3">
    <source>
        <dbReference type="Proteomes" id="UP000026915"/>
    </source>
</evidence>
<dbReference type="PANTHER" id="PTHR10562">
    <property type="entry name" value="SMALL UBIQUITIN-RELATED MODIFIER"/>
    <property type="match status" value="1"/>
</dbReference>
<dbReference type="Proteomes" id="UP000026915">
    <property type="component" value="Chromosome 10"/>
</dbReference>
<feature type="domain" description="Rad60/SUMO-like" evidence="1">
    <location>
        <begin position="193"/>
        <end position="255"/>
    </location>
</feature>
<name>A0A061FYH5_THECC</name>
<dbReference type="GO" id="GO:0016925">
    <property type="term" value="P:protein sumoylation"/>
    <property type="evidence" value="ECO:0000318"/>
    <property type="project" value="GO_Central"/>
</dbReference>
<sequence length="270" mass="30935">MRRQSDPTVKMGARCTAATQSTLVTLSQLTEEKRILLKRFLHDGSLINPSLTADHLKMEDEDIIDVIAWAKFTVTGATQSTLVTLSELTQGKRIFLKVQGQKDCYLIGRKTPLSELMLDYTQRIGAAYGSLRFLYDGSRIHSKETADDLQMKDEDIITWAKRSLRVATPSTVISLPRMYNEKPIVLGMWDSSKDDHQLFYWIGRHTPLHNLMLDYCDRNGAFYDNVRFNYFGKSIKPNETTDDLEIEDGDCIDVYHAYFGCVRCPFSYFA</sequence>
<proteinExistence type="predicted"/>
<reference evidence="2 3" key="1">
    <citation type="journal article" date="2013" name="Genome Biol.">
        <title>The genome sequence of the most widely cultivated cacao type and its use to identify candidate genes regulating pod color.</title>
        <authorList>
            <person name="Motamayor J.C."/>
            <person name="Mockaitis K."/>
            <person name="Schmutz J."/>
            <person name="Haiminen N."/>
            <person name="Iii D.L."/>
            <person name="Cornejo O."/>
            <person name="Findley S.D."/>
            <person name="Zheng P."/>
            <person name="Utro F."/>
            <person name="Royaert S."/>
            <person name="Saski C."/>
            <person name="Jenkins J."/>
            <person name="Podicheti R."/>
            <person name="Zhao M."/>
            <person name="Scheffler B.E."/>
            <person name="Stack J.C."/>
            <person name="Feltus F.A."/>
            <person name="Mustiga G.M."/>
            <person name="Amores F."/>
            <person name="Phillips W."/>
            <person name="Marelli J.P."/>
            <person name="May G.D."/>
            <person name="Shapiro H."/>
            <person name="Ma J."/>
            <person name="Bustamante C.D."/>
            <person name="Schnell R.J."/>
            <person name="Main D."/>
            <person name="Gilbert D."/>
            <person name="Parida L."/>
            <person name="Kuhn D.N."/>
        </authorList>
    </citation>
    <scope>NUCLEOTIDE SEQUENCE [LARGE SCALE GENOMIC DNA]</scope>
    <source>
        <strain evidence="3">cv. Matina 1-6</strain>
    </source>
</reference>
<protein>
    <recommendedName>
        <fullName evidence="1">Rad60/SUMO-like domain-containing protein</fullName>
    </recommendedName>
</protein>
<dbReference type="Gramene" id="EOY19854">
    <property type="protein sequence ID" value="EOY19854"/>
    <property type="gene ID" value="TCM_045231"/>
</dbReference>
<dbReference type="OMA" id="ITWAKRS"/>
<dbReference type="AlphaFoldDB" id="A0A061FYH5"/>
<dbReference type="STRING" id="3641.A0A061FYH5"/>
<gene>
    <name evidence="2" type="ORF">TCM_045231</name>
</gene>
<dbReference type="HOGENOM" id="CLU_1032143_0_0_1"/>
<organism evidence="2 3">
    <name type="scientific">Theobroma cacao</name>
    <name type="common">Cacao</name>
    <name type="synonym">Cocoa</name>
    <dbReference type="NCBI Taxonomy" id="3641"/>
    <lineage>
        <taxon>Eukaryota</taxon>
        <taxon>Viridiplantae</taxon>
        <taxon>Streptophyta</taxon>
        <taxon>Embryophyta</taxon>
        <taxon>Tracheophyta</taxon>
        <taxon>Spermatophyta</taxon>
        <taxon>Magnoliopsida</taxon>
        <taxon>eudicotyledons</taxon>
        <taxon>Gunneridae</taxon>
        <taxon>Pentapetalae</taxon>
        <taxon>rosids</taxon>
        <taxon>malvids</taxon>
        <taxon>Malvales</taxon>
        <taxon>Malvaceae</taxon>
        <taxon>Byttnerioideae</taxon>
        <taxon>Theobroma</taxon>
    </lineage>
</organism>
<keyword evidence="3" id="KW-1185">Reference proteome</keyword>
<dbReference type="SUPFAM" id="SSF54236">
    <property type="entry name" value="Ubiquitin-like"/>
    <property type="match status" value="3"/>
</dbReference>
<evidence type="ECO:0000259" key="1">
    <source>
        <dbReference type="Pfam" id="PF11976"/>
    </source>
</evidence>
<evidence type="ECO:0000313" key="2">
    <source>
        <dbReference type="EMBL" id="EOY19854.1"/>
    </source>
</evidence>
<dbReference type="GO" id="GO:0005634">
    <property type="term" value="C:nucleus"/>
    <property type="evidence" value="ECO:0000318"/>
    <property type="project" value="GO_Central"/>
</dbReference>
<accession>A0A061FYH5</accession>
<dbReference type="InterPro" id="IPR029071">
    <property type="entry name" value="Ubiquitin-like_domsf"/>
</dbReference>
<dbReference type="InParanoid" id="A0A061FYH5"/>
<dbReference type="Gene3D" id="3.10.20.90">
    <property type="entry name" value="Phosphatidylinositol 3-kinase Catalytic Subunit, Chain A, domain 1"/>
    <property type="match status" value="3"/>
</dbReference>
<dbReference type="EMBL" id="CM001888">
    <property type="protein sequence ID" value="EOY19854.1"/>
    <property type="molecule type" value="Genomic_DNA"/>
</dbReference>
<feature type="domain" description="Rad60/SUMO-like" evidence="1">
    <location>
        <begin position="93"/>
        <end position="157"/>
    </location>
</feature>